<keyword evidence="1" id="KW-0175">Coiled coil</keyword>
<accession>A0A841H3V5</accession>
<sequence length="397" mass="40554">MATRARSTALITAVLAAAAAYAPSAAAQADSALAVSRNGASLMRLNADGGFVVRGTEGEGSLPATGAGVRMMWFPNRAAFRAGRVGTFDSNDGSTYWDLNNVGVASAAFGTNTRASGASSFAAGYRATASGTNSFAVNGTASGLNSVAMGDGAQATNEGAVALGPSSIAGGLYSIVLGPSIANGNFGVAIGLQNSASGQFSVAIGKNARTANRQGSVVLGDGCAGFSSDSVYPTANNQFVARGCGGIRFFTTQNLSSGVEVAPGGGSWSSISDRNRKENFLDLDGEDVLARLRNVPVSTWNYRTQDASIRHMGPMAQDFAAAFSLGESNLLINTVDIDGVNMAGVKALTTRTDALRTENEQLRAENAQQAAQIADLRARMERLEALVNAGQGTAPKP</sequence>
<keyword evidence="5" id="KW-1185">Reference proteome</keyword>
<keyword evidence="4" id="KW-0132">Cell division</keyword>
<dbReference type="RefSeq" id="WP_170037008.1">
    <property type="nucleotide sequence ID" value="NZ_JABDTL010000002.1"/>
</dbReference>
<evidence type="ECO:0000259" key="3">
    <source>
        <dbReference type="PROSITE" id="PS51688"/>
    </source>
</evidence>
<protein>
    <submittedName>
        <fullName evidence="4">Cell division protein FtsB</fullName>
    </submittedName>
</protein>
<dbReference type="GO" id="GO:0019867">
    <property type="term" value="C:outer membrane"/>
    <property type="evidence" value="ECO:0007669"/>
    <property type="project" value="InterPro"/>
</dbReference>
<feature type="chain" id="PRO_5032303159" evidence="2">
    <location>
        <begin position="28"/>
        <end position="397"/>
    </location>
</feature>
<evidence type="ECO:0000313" key="5">
    <source>
        <dbReference type="Proteomes" id="UP000582837"/>
    </source>
</evidence>
<dbReference type="Pfam" id="PF05658">
    <property type="entry name" value="YadA_head"/>
    <property type="match status" value="3"/>
</dbReference>
<dbReference type="AlphaFoldDB" id="A0A841H3V5"/>
<organism evidence="4 5">
    <name type="scientific">Longimicrobium terrae</name>
    <dbReference type="NCBI Taxonomy" id="1639882"/>
    <lineage>
        <taxon>Bacteria</taxon>
        <taxon>Pseudomonadati</taxon>
        <taxon>Gemmatimonadota</taxon>
        <taxon>Longimicrobiia</taxon>
        <taxon>Longimicrobiales</taxon>
        <taxon>Longimicrobiaceae</taxon>
        <taxon>Longimicrobium</taxon>
    </lineage>
</organism>
<proteinExistence type="predicted"/>
<reference evidence="4 5" key="1">
    <citation type="submission" date="2020-08" db="EMBL/GenBank/DDBJ databases">
        <title>Genomic Encyclopedia of Type Strains, Phase IV (KMG-IV): sequencing the most valuable type-strain genomes for metagenomic binning, comparative biology and taxonomic classification.</title>
        <authorList>
            <person name="Goeker M."/>
        </authorList>
    </citation>
    <scope>NUCLEOTIDE SEQUENCE [LARGE SCALE GENOMIC DNA]</scope>
    <source>
        <strain evidence="4 5">DSM 29007</strain>
    </source>
</reference>
<dbReference type="InterPro" id="IPR011049">
    <property type="entry name" value="Serralysin-like_metalloprot_C"/>
</dbReference>
<dbReference type="PROSITE" id="PS51688">
    <property type="entry name" value="ICA"/>
    <property type="match status" value="1"/>
</dbReference>
<dbReference type="CDD" id="cd12820">
    <property type="entry name" value="LbR_YadA-like"/>
    <property type="match status" value="1"/>
</dbReference>
<feature type="signal peptide" evidence="2">
    <location>
        <begin position="1"/>
        <end position="27"/>
    </location>
</feature>
<dbReference type="InterPro" id="IPR030392">
    <property type="entry name" value="S74_ICA"/>
</dbReference>
<name>A0A841H3V5_9BACT</name>
<dbReference type="EMBL" id="JACHIA010000019">
    <property type="protein sequence ID" value="MBB6072895.1"/>
    <property type="molecule type" value="Genomic_DNA"/>
</dbReference>
<dbReference type="Pfam" id="PF13884">
    <property type="entry name" value="Peptidase_S74"/>
    <property type="match status" value="1"/>
</dbReference>
<feature type="domain" description="Peptidase S74" evidence="3">
    <location>
        <begin position="272"/>
        <end position="387"/>
    </location>
</feature>
<dbReference type="Gene3D" id="2.150.10.10">
    <property type="entry name" value="Serralysin-like metalloprotease, C-terminal"/>
    <property type="match status" value="2"/>
</dbReference>
<gene>
    <name evidence="4" type="ORF">HNQ61_004561</name>
</gene>
<dbReference type="InterPro" id="IPR008640">
    <property type="entry name" value="Adhesin_Head_dom"/>
</dbReference>
<dbReference type="SUPFAM" id="SSF101967">
    <property type="entry name" value="Adhesin YadA, collagen-binding domain"/>
    <property type="match status" value="1"/>
</dbReference>
<dbReference type="Proteomes" id="UP000582837">
    <property type="component" value="Unassembled WGS sequence"/>
</dbReference>
<evidence type="ECO:0000256" key="1">
    <source>
        <dbReference type="SAM" id="Coils"/>
    </source>
</evidence>
<evidence type="ECO:0000313" key="4">
    <source>
        <dbReference type="EMBL" id="MBB6072895.1"/>
    </source>
</evidence>
<dbReference type="GO" id="GO:0051301">
    <property type="term" value="P:cell division"/>
    <property type="evidence" value="ECO:0007669"/>
    <property type="project" value="UniProtKB-KW"/>
</dbReference>
<feature type="coiled-coil region" evidence="1">
    <location>
        <begin position="345"/>
        <end position="393"/>
    </location>
</feature>
<keyword evidence="4" id="KW-0131">Cell cycle</keyword>
<comment type="caution">
    <text evidence="4">The sequence shown here is derived from an EMBL/GenBank/DDBJ whole genome shotgun (WGS) entry which is preliminary data.</text>
</comment>
<evidence type="ECO:0000256" key="2">
    <source>
        <dbReference type="SAM" id="SignalP"/>
    </source>
</evidence>
<keyword evidence="2" id="KW-0732">Signal</keyword>